<protein>
    <submittedName>
        <fullName evidence="2">Ubiquitin-like protease family profile domain-containing protein</fullName>
    </submittedName>
</protein>
<sequence>MSFHTGLSTSKSRLSTTTACRSVSDDSVLRQQHLEKDAASKLGKVNPINNHQRKFSIGFLANGVQIAVNLVFHIRSEDEILYLKLVELLYEEKNLRFHRHSPFFFVPGKLRSGSFPALPSKTIQLVERAWQRHANEYEIKSRDYYGTENIVVDFPKGSESFPALPPEAIQLVERAWQRHANEDEIFVDTPAVKITRKDLKTLCGLDWLNDEVINFYLDLVVQRSKDDTSLPKVYAFQTFFYSNLSQKGYGAVKRWTRKVDVFSYDIWIVPVHLTHHWCMAIVDLQNQKIEYYDSMLGNNRQVFDILS</sequence>
<accession>A0AC34GPW7</accession>
<organism evidence="1 2">
    <name type="scientific">Panagrolaimus sp. ES5</name>
    <dbReference type="NCBI Taxonomy" id="591445"/>
    <lineage>
        <taxon>Eukaryota</taxon>
        <taxon>Metazoa</taxon>
        <taxon>Ecdysozoa</taxon>
        <taxon>Nematoda</taxon>
        <taxon>Chromadorea</taxon>
        <taxon>Rhabditida</taxon>
        <taxon>Tylenchina</taxon>
        <taxon>Panagrolaimomorpha</taxon>
        <taxon>Panagrolaimoidea</taxon>
        <taxon>Panagrolaimidae</taxon>
        <taxon>Panagrolaimus</taxon>
    </lineage>
</organism>
<evidence type="ECO:0000313" key="1">
    <source>
        <dbReference type="Proteomes" id="UP000887579"/>
    </source>
</evidence>
<name>A0AC34GPW7_9BILA</name>
<evidence type="ECO:0000313" key="2">
    <source>
        <dbReference type="WBParaSite" id="ES5_v2.g6560.t1"/>
    </source>
</evidence>
<dbReference type="Proteomes" id="UP000887579">
    <property type="component" value="Unplaced"/>
</dbReference>
<dbReference type="WBParaSite" id="ES5_v2.g6560.t1">
    <property type="protein sequence ID" value="ES5_v2.g6560.t1"/>
    <property type="gene ID" value="ES5_v2.g6560"/>
</dbReference>
<proteinExistence type="predicted"/>
<reference evidence="2" key="1">
    <citation type="submission" date="2022-11" db="UniProtKB">
        <authorList>
            <consortium name="WormBaseParasite"/>
        </authorList>
    </citation>
    <scope>IDENTIFICATION</scope>
</reference>